<keyword evidence="3" id="KW-1185">Reference proteome</keyword>
<organism evidence="2 3">
    <name type="scientific">Periconia digitata</name>
    <dbReference type="NCBI Taxonomy" id="1303443"/>
    <lineage>
        <taxon>Eukaryota</taxon>
        <taxon>Fungi</taxon>
        <taxon>Dikarya</taxon>
        <taxon>Ascomycota</taxon>
        <taxon>Pezizomycotina</taxon>
        <taxon>Dothideomycetes</taxon>
        <taxon>Pleosporomycetidae</taxon>
        <taxon>Pleosporales</taxon>
        <taxon>Massarineae</taxon>
        <taxon>Periconiaceae</taxon>
        <taxon>Periconia</taxon>
    </lineage>
</organism>
<gene>
    <name evidence="2" type="ORF">PDIGIT_LOCUS5619</name>
</gene>
<dbReference type="Proteomes" id="UP001152607">
    <property type="component" value="Unassembled WGS sequence"/>
</dbReference>
<dbReference type="Pfam" id="PF12937">
    <property type="entry name" value="F-box-like"/>
    <property type="match status" value="1"/>
</dbReference>
<feature type="domain" description="F-box" evidence="1">
    <location>
        <begin position="228"/>
        <end position="275"/>
    </location>
</feature>
<proteinExistence type="predicted"/>
<dbReference type="SUPFAM" id="SSF81383">
    <property type="entry name" value="F-box domain"/>
    <property type="match status" value="1"/>
</dbReference>
<evidence type="ECO:0000259" key="1">
    <source>
        <dbReference type="PROSITE" id="PS50181"/>
    </source>
</evidence>
<comment type="caution">
    <text evidence="2">The sequence shown here is derived from an EMBL/GenBank/DDBJ whole genome shotgun (WGS) entry which is preliminary data.</text>
</comment>
<reference evidence="2" key="1">
    <citation type="submission" date="2023-01" db="EMBL/GenBank/DDBJ databases">
        <authorList>
            <person name="Van Ghelder C."/>
            <person name="Rancurel C."/>
        </authorList>
    </citation>
    <scope>NUCLEOTIDE SEQUENCE</scope>
    <source>
        <strain evidence="2">CNCM I-4278</strain>
    </source>
</reference>
<dbReference type="PROSITE" id="PS50181">
    <property type="entry name" value="FBOX"/>
    <property type="match status" value="1"/>
</dbReference>
<protein>
    <recommendedName>
        <fullName evidence="1">F-box domain-containing protein</fullName>
    </recommendedName>
</protein>
<sequence>MDTNIFCVLCGCPFALEHHVYGIDPHKNEYQWLYDARLLSATSALLTLRMTTRSGEKHRNFSGNDEIFLSQRTCWSITDADCFQLDESFYHVLTVDEAGDAMFPLHQSCITIACRAIESHTADSAIEESDSSIIQLYNFLNRSLQANSASGATGVAAYDIFSLRNPSSNGPRSVLALDDLSWWSGAYEKFFADPLEIPNLLPAILNSLQPLSSETDEVQSADLTNGSQYGLEALPIELLDQIESQLSARSILSLRQSSRTLASKIAFDERFWRRQLCNGSLLPHIWDLEEDQFRHLLQAASHAQAWDWGNLAERLRVNHVISSQYYPYTEVFPAGLWNRCRIWNIIGNACRSPCGHQVSEESDVQQSDIHRGNSYLKPLATFGLSTILILTSAWWDWTPLAG</sequence>
<name>A0A9W4UE20_9PLEO</name>
<accession>A0A9W4UE20</accession>
<dbReference type="InterPro" id="IPR036047">
    <property type="entry name" value="F-box-like_dom_sf"/>
</dbReference>
<dbReference type="AlphaFoldDB" id="A0A9W4UE20"/>
<dbReference type="OrthoDB" id="3932329at2759"/>
<evidence type="ECO:0000313" key="3">
    <source>
        <dbReference type="Proteomes" id="UP001152607"/>
    </source>
</evidence>
<evidence type="ECO:0000313" key="2">
    <source>
        <dbReference type="EMBL" id="CAI6332593.1"/>
    </source>
</evidence>
<dbReference type="InterPro" id="IPR001810">
    <property type="entry name" value="F-box_dom"/>
</dbReference>
<dbReference type="EMBL" id="CAOQHR010000003">
    <property type="protein sequence ID" value="CAI6332593.1"/>
    <property type="molecule type" value="Genomic_DNA"/>
</dbReference>